<dbReference type="EMBL" id="PUIN01000011">
    <property type="protein sequence ID" value="PQP01549.1"/>
    <property type="molecule type" value="Genomic_DNA"/>
</dbReference>
<comment type="caution">
    <text evidence="1">The sequence shown here is derived from an EMBL/GenBank/DDBJ whole genome shotgun (WGS) entry which is preliminary data.</text>
</comment>
<accession>A0A2S8HGC7</accession>
<evidence type="ECO:0000313" key="2">
    <source>
        <dbReference type="Proteomes" id="UP000239687"/>
    </source>
</evidence>
<protein>
    <submittedName>
        <fullName evidence="1">Uncharacterized protein</fullName>
    </submittedName>
</protein>
<name>A0A2S8HGC7_9PSED</name>
<proteinExistence type="predicted"/>
<sequence>MGAITFATKRIRVMAIRGLVDRSHQEPGALERAPRMATIIGDAVRRDTNGLPNPITVFQ</sequence>
<organism evidence="1 2">
    <name type="scientific">Pseudomonas frederiksbergensis</name>
    <dbReference type="NCBI Taxonomy" id="104087"/>
    <lineage>
        <taxon>Bacteria</taxon>
        <taxon>Pseudomonadati</taxon>
        <taxon>Pseudomonadota</taxon>
        <taxon>Gammaproteobacteria</taxon>
        <taxon>Pseudomonadales</taxon>
        <taxon>Pseudomonadaceae</taxon>
        <taxon>Pseudomonas</taxon>
    </lineage>
</organism>
<evidence type="ECO:0000313" key="1">
    <source>
        <dbReference type="EMBL" id="PQP01549.1"/>
    </source>
</evidence>
<reference evidence="1 2" key="1">
    <citation type="submission" date="2018-02" db="EMBL/GenBank/DDBJ databases">
        <title>Draft genome sequencing of Pseudomonas frederiksbergensis 11-D3.</title>
        <authorList>
            <person name="Zheng B.-X."/>
        </authorList>
    </citation>
    <scope>NUCLEOTIDE SEQUENCE [LARGE SCALE GENOMIC DNA]</scope>
    <source>
        <strain evidence="1 2">11-D3</strain>
    </source>
</reference>
<dbReference type="AlphaFoldDB" id="A0A2S8HGC7"/>
<dbReference type="Proteomes" id="UP000239687">
    <property type="component" value="Unassembled WGS sequence"/>
</dbReference>
<gene>
    <name evidence="1" type="ORF">C5612_19510</name>
</gene>